<protein>
    <submittedName>
        <fullName evidence="1">Uncharacterized protein</fullName>
    </submittedName>
</protein>
<reference evidence="2" key="1">
    <citation type="journal article" date="2024" name="Proc. Natl. Acad. Sci. U.S.A.">
        <title>Extraordinary preservation of gene collinearity over three hundred million years revealed in homosporous lycophytes.</title>
        <authorList>
            <person name="Li C."/>
            <person name="Wickell D."/>
            <person name="Kuo L.Y."/>
            <person name="Chen X."/>
            <person name="Nie B."/>
            <person name="Liao X."/>
            <person name="Peng D."/>
            <person name="Ji J."/>
            <person name="Jenkins J."/>
            <person name="Williams M."/>
            <person name="Shu S."/>
            <person name="Plott C."/>
            <person name="Barry K."/>
            <person name="Rajasekar S."/>
            <person name="Grimwood J."/>
            <person name="Han X."/>
            <person name="Sun S."/>
            <person name="Hou Z."/>
            <person name="He W."/>
            <person name="Dai G."/>
            <person name="Sun C."/>
            <person name="Schmutz J."/>
            <person name="Leebens-Mack J.H."/>
            <person name="Li F.W."/>
            <person name="Wang L."/>
        </authorList>
    </citation>
    <scope>NUCLEOTIDE SEQUENCE [LARGE SCALE GENOMIC DNA]</scope>
    <source>
        <strain evidence="2">cv. PW_Plant_1</strain>
    </source>
</reference>
<gene>
    <name evidence="1" type="ORF">O6H91_10G060300</name>
</gene>
<name>A0ACC2CHD7_DIPCM</name>
<comment type="caution">
    <text evidence="1">The sequence shown here is derived from an EMBL/GenBank/DDBJ whole genome shotgun (WGS) entry which is preliminary data.</text>
</comment>
<proteinExistence type="predicted"/>
<sequence>MLEQTRMAVLPFSGLHSSTDCGENALIGSRNGFQLLRSFSRRARGRRSCVVQRLRAFWKVFAKRCLKMKLQILGITRSGTKRKSVCNRSRPDMGSRTELWTNLRQPIGDEPCLVPGLTDDVALQCLARVPREDHCMLRAVCKTWRRVMESQEYLELRSQLGCTEDWLYLHVGTSPHLEERVHKKQAKWELVGGFSSWHALDPYRYKWHGLPPIPYDRSVTGGQVVLGATSAVLNGNLYVIGGAPFGKTALRDVWVYNLRRNQWKKAAPMLTPRFGCLAGVIKGKLYAVGGSGMCHLRGYSLPSLEVYDPRRNSWRFVASARGIITTHTCNPLKYVAVIEDRLCVIGPQNLTGQLNGGIYDPETDSWSEMLPGLRSGWGKPSTVMDKNLYTMEFGCYQCYLSEEDSWSTVEFKSDDSLLDWDPRLISAMAGSNGKLYTVGTLGPALIVLVAPVDEGMVSQNLSWHTMKLPNGVDFLGDLGHCSCQVISF</sequence>
<evidence type="ECO:0000313" key="1">
    <source>
        <dbReference type="EMBL" id="KAJ7541454.1"/>
    </source>
</evidence>
<accession>A0ACC2CHD7</accession>
<dbReference type="Proteomes" id="UP001162992">
    <property type="component" value="Chromosome 10"/>
</dbReference>
<evidence type="ECO:0000313" key="2">
    <source>
        <dbReference type="Proteomes" id="UP001162992"/>
    </source>
</evidence>
<dbReference type="EMBL" id="CM055101">
    <property type="protein sequence ID" value="KAJ7541454.1"/>
    <property type="molecule type" value="Genomic_DNA"/>
</dbReference>
<keyword evidence="2" id="KW-1185">Reference proteome</keyword>
<organism evidence="1 2">
    <name type="scientific">Diphasiastrum complanatum</name>
    <name type="common">Issler's clubmoss</name>
    <name type="synonym">Lycopodium complanatum</name>
    <dbReference type="NCBI Taxonomy" id="34168"/>
    <lineage>
        <taxon>Eukaryota</taxon>
        <taxon>Viridiplantae</taxon>
        <taxon>Streptophyta</taxon>
        <taxon>Embryophyta</taxon>
        <taxon>Tracheophyta</taxon>
        <taxon>Lycopodiopsida</taxon>
        <taxon>Lycopodiales</taxon>
        <taxon>Lycopodiaceae</taxon>
        <taxon>Lycopodioideae</taxon>
        <taxon>Diphasiastrum</taxon>
    </lineage>
</organism>